<dbReference type="EMBL" id="UINC01192357">
    <property type="protein sequence ID" value="SVE07465.1"/>
    <property type="molecule type" value="Genomic_DNA"/>
</dbReference>
<accession>A0A383AJV8</accession>
<dbReference type="GO" id="GO:0005524">
    <property type="term" value="F:ATP binding"/>
    <property type="evidence" value="ECO:0007669"/>
    <property type="project" value="UniProtKB-KW"/>
</dbReference>
<evidence type="ECO:0000259" key="4">
    <source>
        <dbReference type="Pfam" id="PF05496"/>
    </source>
</evidence>
<organism evidence="5">
    <name type="scientific">marine metagenome</name>
    <dbReference type="NCBI Taxonomy" id="408172"/>
    <lineage>
        <taxon>unclassified sequences</taxon>
        <taxon>metagenomes</taxon>
        <taxon>ecological metagenomes</taxon>
    </lineage>
</organism>
<keyword evidence="1" id="KW-0547">Nucleotide-binding</keyword>
<evidence type="ECO:0000256" key="2">
    <source>
        <dbReference type="ARBA" id="ARBA00022840"/>
    </source>
</evidence>
<protein>
    <recommendedName>
        <fullName evidence="4">RuvB-like AAA+ ATPase domain-containing protein</fullName>
    </recommendedName>
</protein>
<feature type="region of interest" description="Disordered" evidence="3">
    <location>
        <begin position="1"/>
        <end position="42"/>
    </location>
</feature>
<name>A0A383AJV8_9ZZZZ</name>
<dbReference type="GO" id="GO:0009378">
    <property type="term" value="F:four-way junction helicase activity"/>
    <property type="evidence" value="ECO:0007669"/>
    <property type="project" value="InterPro"/>
</dbReference>
<dbReference type="InterPro" id="IPR027417">
    <property type="entry name" value="P-loop_NTPase"/>
</dbReference>
<dbReference type="InterPro" id="IPR004605">
    <property type="entry name" value="DNA_helicase_Holl-junc_RuvB"/>
</dbReference>
<proteinExistence type="predicted"/>
<dbReference type="PANTHER" id="PTHR42848">
    <property type="match status" value="1"/>
</dbReference>
<dbReference type="GO" id="GO:0006281">
    <property type="term" value="P:DNA repair"/>
    <property type="evidence" value="ECO:0007669"/>
    <property type="project" value="InterPro"/>
</dbReference>
<reference evidence="5" key="1">
    <citation type="submission" date="2018-05" db="EMBL/GenBank/DDBJ databases">
        <authorList>
            <person name="Lanie J.A."/>
            <person name="Ng W.-L."/>
            <person name="Kazmierczak K.M."/>
            <person name="Andrzejewski T.M."/>
            <person name="Davidsen T.M."/>
            <person name="Wayne K.J."/>
            <person name="Tettelin H."/>
            <person name="Glass J.I."/>
            <person name="Rusch D."/>
            <person name="Podicherti R."/>
            <person name="Tsui H.-C.T."/>
            <person name="Winkler M.E."/>
        </authorList>
    </citation>
    <scope>NUCLEOTIDE SEQUENCE</scope>
</reference>
<sequence>MRRPMSPAGSNNLNENRLVSGSNQEDDHSLDNSLRPRSLDSYVGQDSIKRNLGIAITAAKQRGEPLDHILLYG</sequence>
<keyword evidence="2" id="KW-0067">ATP-binding</keyword>
<gene>
    <name evidence="5" type="ORF">METZ01_LOCUS460319</name>
</gene>
<dbReference type="GO" id="GO:0006310">
    <property type="term" value="P:DNA recombination"/>
    <property type="evidence" value="ECO:0007669"/>
    <property type="project" value="InterPro"/>
</dbReference>
<feature type="compositionally biased region" description="Polar residues" evidence="3">
    <location>
        <begin position="8"/>
        <end position="23"/>
    </location>
</feature>
<dbReference type="Pfam" id="PF05496">
    <property type="entry name" value="RuvB_N"/>
    <property type="match status" value="1"/>
</dbReference>
<feature type="non-terminal residue" evidence="5">
    <location>
        <position position="73"/>
    </location>
</feature>
<dbReference type="SUPFAM" id="SSF52540">
    <property type="entry name" value="P-loop containing nucleoside triphosphate hydrolases"/>
    <property type="match status" value="1"/>
</dbReference>
<dbReference type="InterPro" id="IPR008824">
    <property type="entry name" value="RuvB-like_N"/>
</dbReference>
<dbReference type="GO" id="GO:0003677">
    <property type="term" value="F:DNA binding"/>
    <property type="evidence" value="ECO:0007669"/>
    <property type="project" value="InterPro"/>
</dbReference>
<evidence type="ECO:0000256" key="3">
    <source>
        <dbReference type="SAM" id="MobiDB-lite"/>
    </source>
</evidence>
<dbReference type="AlphaFoldDB" id="A0A383AJV8"/>
<feature type="domain" description="RuvB-like AAA+ ATPase" evidence="4">
    <location>
        <begin position="34"/>
        <end position="73"/>
    </location>
</feature>
<dbReference type="Gene3D" id="3.40.50.300">
    <property type="entry name" value="P-loop containing nucleotide triphosphate hydrolases"/>
    <property type="match status" value="1"/>
</dbReference>
<evidence type="ECO:0000256" key="1">
    <source>
        <dbReference type="ARBA" id="ARBA00022741"/>
    </source>
</evidence>
<evidence type="ECO:0000313" key="5">
    <source>
        <dbReference type="EMBL" id="SVE07465.1"/>
    </source>
</evidence>
<dbReference type="PANTHER" id="PTHR42848:SF1">
    <property type="entry name" value="HOLLIDAY JUNCTION BRANCH MIGRATION COMPLEX SUBUNIT RUVB"/>
    <property type="match status" value="1"/>
</dbReference>